<feature type="transmembrane region" description="Helical" evidence="1">
    <location>
        <begin position="98"/>
        <end position="120"/>
    </location>
</feature>
<proteinExistence type="predicted"/>
<evidence type="ECO:0000313" key="4">
    <source>
        <dbReference type="Proteomes" id="UP000283295"/>
    </source>
</evidence>
<feature type="transmembrane region" description="Helical" evidence="1">
    <location>
        <begin position="31"/>
        <end position="52"/>
    </location>
</feature>
<keyword evidence="1" id="KW-0812">Transmembrane</keyword>
<dbReference type="CDD" id="cd06259">
    <property type="entry name" value="YdcF-like"/>
    <property type="match status" value="1"/>
</dbReference>
<dbReference type="InterPro" id="IPR003848">
    <property type="entry name" value="DUF218"/>
</dbReference>
<dbReference type="Proteomes" id="UP000283295">
    <property type="component" value="Unassembled WGS sequence"/>
</dbReference>
<dbReference type="InterPro" id="IPR014729">
    <property type="entry name" value="Rossmann-like_a/b/a_fold"/>
</dbReference>
<evidence type="ECO:0000313" key="3">
    <source>
        <dbReference type="EMBL" id="RGS43864.1"/>
    </source>
</evidence>
<dbReference type="Pfam" id="PF02698">
    <property type="entry name" value="DUF218"/>
    <property type="match status" value="1"/>
</dbReference>
<evidence type="ECO:0000256" key="1">
    <source>
        <dbReference type="SAM" id="Phobius"/>
    </source>
</evidence>
<dbReference type="GO" id="GO:0043164">
    <property type="term" value="P:Gram-negative-bacterium-type cell wall biogenesis"/>
    <property type="evidence" value="ECO:0007669"/>
    <property type="project" value="TreeGrafter"/>
</dbReference>
<dbReference type="PANTHER" id="PTHR30336">
    <property type="entry name" value="INNER MEMBRANE PROTEIN, PROBABLE PERMEASE"/>
    <property type="match status" value="1"/>
</dbReference>
<dbReference type="EMBL" id="QRVK01000003">
    <property type="protein sequence ID" value="RGS43864.1"/>
    <property type="molecule type" value="Genomic_DNA"/>
</dbReference>
<dbReference type="AlphaFoldDB" id="A0A412IUT2"/>
<keyword evidence="1" id="KW-1133">Transmembrane helix</keyword>
<protein>
    <submittedName>
        <fullName evidence="3">YdcF family protein</fullName>
    </submittedName>
</protein>
<organism evidence="3 4">
    <name type="scientific">Coprococcus eutactus</name>
    <dbReference type="NCBI Taxonomy" id="33043"/>
    <lineage>
        <taxon>Bacteria</taxon>
        <taxon>Bacillati</taxon>
        <taxon>Bacillota</taxon>
        <taxon>Clostridia</taxon>
        <taxon>Lachnospirales</taxon>
        <taxon>Lachnospiraceae</taxon>
        <taxon>Coprococcus</taxon>
    </lineage>
</organism>
<feature type="domain" description="DUF218" evidence="2">
    <location>
        <begin position="132"/>
        <end position="280"/>
    </location>
</feature>
<accession>A0A412IUT2</accession>
<gene>
    <name evidence="3" type="ORF">DWX94_02015</name>
</gene>
<dbReference type="Gene3D" id="3.40.50.620">
    <property type="entry name" value="HUPs"/>
    <property type="match status" value="1"/>
</dbReference>
<name>A0A412IUT2_9FIRM</name>
<keyword evidence="1" id="KW-0472">Membrane</keyword>
<dbReference type="InterPro" id="IPR051599">
    <property type="entry name" value="Cell_Envelope_Assoc"/>
</dbReference>
<dbReference type="PANTHER" id="PTHR30336:SF4">
    <property type="entry name" value="ENVELOPE BIOGENESIS FACTOR ELYC"/>
    <property type="match status" value="1"/>
</dbReference>
<comment type="caution">
    <text evidence="3">The sequence shown here is derived from an EMBL/GenBank/DDBJ whole genome shotgun (WGS) entry which is preliminary data.</text>
</comment>
<feature type="transmembrane region" description="Helical" evidence="1">
    <location>
        <begin position="58"/>
        <end position="77"/>
    </location>
</feature>
<evidence type="ECO:0000259" key="2">
    <source>
        <dbReference type="Pfam" id="PF02698"/>
    </source>
</evidence>
<dbReference type="OrthoDB" id="9782395at2"/>
<reference evidence="3 4" key="1">
    <citation type="submission" date="2018-08" db="EMBL/GenBank/DDBJ databases">
        <title>A genome reference for cultivated species of the human gut microbiota.</title>
        <authorList>
            <person name="Zou Y."/>
            <person name="Xue W."/>
            <person name="Luo G."/>
        </authorList>
    </citation>
    <scope>NUCLEOTIDE SEQUENCE [LARGE SCALE GENOMIC DNA]</scope>
    <source>
        <strain evidence="3 4">AF22-21</strain>
    </source>
</reference>
<sequence>MTDKMIQKSRGDMSKEINKDGVAVRTRGYHIWRVIFCIIGVLGMLMFIYPVLRGCHVNIGTLLGTGVFALLTLYGVFRAKIDKSVRKLWDKKAGKICLSIVLALVTIALALVVVITYHMVYAAHVKPKQDATVVVLGCAVRGGGPSLMLRERLIAAQDYLDENPEAVCVVSGGQGADESMSEAQCMYEYLTEHGISPERIYMEDKSTSTRENIKFSAQIIEQNDLPDGMNIVTNEFHEYRAKRIAKKQGIDTGSIAGSTAWWLLPTYYVREMAGILYEWISG</sequence>
<dbReference type="GO" id="GO:0000270">
    <property type="term" value="P:peptidoglycan metabolic process"/>
    <property type="evidence" value="ECO:0007669"/>
    <property type="project" value="TreeGrafter"/>
</dbReference>
<dbReference type="GO" id="GO:0005886">
    <property type="term" value="C:plasma membrane"/>
    <property type="evidence" value="ECO:0007669"/>
    <property type="project" value="TreeGrafter"/>
</dbReference>